<protein>
    <submittedName>
        <fullName evidence="1">Uncharacterized protein</fullName>
    </submittedName>
</protein>
<reference evidence="1 2" key="1">
    <citation type="submission" date="2017-02" db="EMBL/GenBank/DDBJ databases">
        <title>The new phylogeny of genus Mycobacterium.</title>
        <authorList>
            <person name="Tortoli E."/>
            <person name="Trovato A."/>
            <person name="Cirillo D.M."/>
        </authorList>
    </citation>
    <scope>NUCLEOTIDE SEQUENCE [LARGE SCALE GENOMIC DNA]</scope>
    <source>
        <strain evidence="1 2">DSM 44338</strain>
    </source>
</reference>
<dbReference type="EMBL" id="MVIM01000013">
    <property type="protein sequence ID" value="ORB62896.1"/>
    <property type="molecule type" value="Genomic_DNA"/>
</dbReference>
<accession>A0A1X0JKD7</accession>
<name>A0A1X0JKD7_9MYCO</name>
<dbReference type="STRING" id="75922.BST47_21385"/>
<dbReference type="OrthoDB" id="4751929at2"/>
<evidence type="ECO:0000313" key="1">
    <source>
        <dbReference type="EMBL" id="ORB62896.1"/>
    </source>
</evidence>
<gene>
    <name evidence="1" type="ORF">BST47_21385</name>
</gene>
<dbReference type="AlphaFoldDB" id="A0A1X0JKD7"/>
<comment type="caution">
    <text evidence="1">The sequence shown here is derived from an EMBL/GenBank/DDBJ whole genome shotgun (WGS) entry which is preliminary data.</text>
</comment>
<evidence type="ECO:0000313" key="2">
    <source>
        <dbReference type="Proteomes" id="UP000192411"/>
    </source>
</evidence>
<sequence>MTRNRLRIGVGIALTVTLAAGVTLVVSNSTSDCDTVRAMIAHNNEFNEHIDSAVATGVQPDVGEYQSWALQLRQLAEKVRDPALAERAHTVANLAEESVPMVETYLEDDEVGAHYNSAPPQYIKDYSRIAGQFHEELVTLGENCPV</sequence>
<keyword evidence="2" id="KW-1185">Reference proteome</keyword>
<dbReference type="RefSeq" id="WP_083127665.1">
    <property type="nucleotide sequence ID" value="NZ_MVIM01000013.1"/>
</dbReference>
<dbReference type="Proteomes" id="UP000192411">
    <property type="component" value="Unassembled WGS sequence"/>
</dbReference>
<organism evidence="1 2">
    <name type="scientific">Mycolicibacterium tusciae</name>
    <dbReference type="NCBI Taxonomy" id="75922"/>
    <lineage>
        <taxon>Bacteria</taxon>
        <taxon>Bacillati</taxon>
        <taxon>Actinomycetota</taxon>
        <taxon>Actinomycetes</taxon>
        <taxon>Mycobacteriales</taxon>
        <taxon>Mycobacteriaceae</taxon>
        <taxon>Mycolicibacterium</taxon>
    </lineage>
</organism>
<proteinExistence type="predicted"/>